<dbReference type="PROSITE" id="PS51171">
    <property type="entry name" value="PREPHENATE_DEHYDR_3"/>
    <property type="match status" value="1"/>
</dbReference>
<dbReference type="Gene3D" id="3.30.70.260">
    <property type="match status" value="1"/>
</dbReference>
<dbReference type="PROSITE" id="PS51168">
    <property type="entry name" value="CHORISMATE_MUT_2"/>
    <property type="match status" value="1"/>
</dbReference>
<dbReference type="InterPro" id="IPR001086">
    <property type="entry name" value="Preph_deHydtase"/>
</dbReference>
<dbReference type="InterPro" id="IPR006218">
    <property type="entry name" value="DAHP1/KDSA"/>
</dbReference>
<keyword evidence="2" id="KW-0808">Transferase</keyword>
<dbReference type="KEGG" id="fbl:Fbal_0753"/>
<dbReference type="InterPro" id="IPR045865">
    <property type="entry name" value="ACT-like_dom_sf"/>
</dbReference>
<dbReference type="InterPro" id="IPR036263">
    <property type="entry name" value="Chorismate_II_sf"/>
</dbReference>
<dbReference type="AlphaFoldDB" id="E1SSC4"/>
<dbReference type="eggNOG" id="COG0077">
    <property type="taxonomic scope" value="Bacteria"/>
</dbReference>
<dbReference type="STRING" id="550540.Fbal_0753"/>
<feature type="domain" description="Prephenate dehydratase" evidence="4">
    <location>
        <begin position="105"/>
        <end position="285"/>
    </location>
</feature>
<evidence type="ECO:0000256" key="1">
    <source>
        <dbReference type="ARBA" id="ARBA00012404"/>
    </source>
</evidence>
<dbReference type="PROSITE" id="PS00858">
    <property type="entry name" value="PREPHENATE_DEHYDR_2"/>
    <property type="match status" value="1"/>
</dbReference>
<dbReference type="EC" id="5.4.99.5" evidence="1"/>
<keyword evidence="7" id="KW-1185">Reference proteome</keyword>
<dbReference type="GO" id="GO:0046417">
    <property type="term" value="P:chorismate metabolic process"/>
    <property type="evidence" value="ECO:0007669"/>
    <property type="project" value="InterPro"/>
</dbReference>
<dbReference type="GeneID" id="67180993"/>
<dbReference type="Gene3D" id="3.40.190.10">
    <property type="entry name" value="Periplasmic binding protein-like II"/>
    <property type="match status" value="2"/>
</dbReference>
<dbReference type="eggNOG" id="COG2876">
    <property type="taxonomic scope" value="Bacteria"/>
</dbReference>
<dbReference type="SUPFAM" id="SSF55021">
    <property type="entry name" value="ACT-like"/>
    <property type="match status" value="1"/>
</dbReference>
<dbReference type="GO" id="GO:0004106">
    <property type="term" value="F:chorismate mutase activity"/>
    <property type="evidence" value="ECO:0007669"/>
    <property type="project" value="UniProtKB-EC"/>
</dbReference>
<dbReference type="PROSITE" id="PS51671">
    <property type="entry name" value="ACT"/>
    <property type="match status" value="1"/>
</dbReference>
<dbReference type="PANTHER" id="PTHR43018">
    <property type="entry name" value="PHOSPHO-2-DEHYDRO-3-DEOXYHEPTONATE ALDOLASE"/>
    <property type="match status" value="1"/>
</dbReference>
<dbReference type="NCBIfam" id="TIGR01797">
    <property type="entry name" value="CM_P_1"/>
    <property type="match status" value="1"/>
</dbReference>
<dbReference type="InterPro" id="IPR013785">
    <property type="entry name" value="Aldolase_TIM"/>
</dbReference>
<dbReference type="Pfam" id="PF00800">
    <property type="entry name" value="PDT"/>
    <property type="match status" value="1"/>
</dbReference>
<dbReference type="SUPFAM" id="SSF48600">
    <property type="entry name" value="Chorismate mutase II"/>
    <property type="match status" value="1"/>
</dbReference>
<dbReference type="InterPro" id="IPR036979">
    <property type="entry name" value="CM_dom_sf"/>
</dbReference>
<evidence type="ECO:0000259" key="4">
    <source>
        <dbReference type="PROSITE" id="PS51171"/>
    </source>
</evidence>
<dbReference type="Proteomes" id="UP000006683">
    <property type="component" value="Chromosome"/>
</dbReference>
<dbReference type="EMBL" id="CP002209">
    <property type="protein sequence ID" value="ADN74964.1"/>
    <property type="molecule type" value="Genomic_DNA"/>
</dbReference>
<protein>
    <recommendedName>
        <fullName evidence="1">chorismate mutase</fullName>
        <ecNumber evidence="1">5.4.99.5</ecNumber>
    </recommendedName>
</protein>
<dbReference type="GO" id="GO:0016832">
    <property type="term" value="F:aldehyde-lyase activity"/>
    <property type="evidence" value="ECO:0007669"/>
    <property type="project" value="InterPro"/>
</dbReference>
<dbReference type="CDD" id="cd13631">
    <property type="entry name" value="PBP2_Ct-PDT_like"/>
    <property type="match status" value="1"/>
</dbReference>
<dbReference type="CDD" id="cd04905">
    <property type="entry name" value="ACT_CM-PDT"/>
    <property type="match status" value="1"/>
</dbReference>
<gene>
    <name evidence="6" type="ordered locus">Fbal_0753</name>
</gene>
<dbReference type="NCBIfam" id="TIGR01361">
    <property type="entry name" value="DAHP_synth_Bsub"/>
    <property type="match status" value="1"/>
</dbReference>
<dbReference type="GO" id="GO:0005737">
    <property type="term" value="C:cytoplasm"/>
    <property type="evidence" value="ECO:0007669"/>
    <property type="project" value="InterPro"/>
</dbReference>
<dbReference type="InterPro" id="IPR010952">
    <property type="entry name" value="CM_P_1"/>
</dbReference>
<evidence type="ECO:0000313" key="7">
    <source>
        <dbReference type="Proteomes" id="UP000006683"/>
    </source>
</evidence>
<dbReference type="eggNOG" id="COG1605">
    <property type="taxonomic scope" value="Bacteria"/>
</dbReference>
<dbReference type="Pfam" id="PF00793">
    <property type="entry name" value="DAHP_synth_1"/>
    <property type="match status" value="1"/>
</dbReference>
<dbReference type="GO" id="GO:0009094">
    <property type="term" value="P:L-phenylalanine biosynthetic process"/>
    <property type="evidence" value="ECO:0007669"/>
    <property type="project" value="UniProtKB-UniPathway"/>
</dbReference>
<dbReference type="InterPro" id="IPR052899">
    <property type="entry name" value="Class-I_DAHP_synthase"/>
</dbReference>
<evidence type="ECO:0000313" key="6">
    <source>
        <dbReference type="EMBL" id="ADN74964.1"/>
    </source>
</evidence>
<name>E1SSC4_FERBD</name>
<feature type="domain" description="ACT" evidence="5">
    <location>
        <begin position="299"/>
        <end position="376"/>
    </location>
</feature>
<dbReference type="Gene3D" id="3.20.20.70">
    <property type="entry name" value="Aldolase class I"/>
    <property type="match status" value="1"/>
</dbReference>
<dbReference type="InterPro" id="IPR002912">
    <property type="entry name" value="ACT_dom"/>
</dbReference>
<dbReference type="InterPro" id="IPR006268">
    <property type="entry name" value="DAHP_syn_2"/>
</dbReference>
<dbReference type="InterPro" id="IPR002701">
    <property type="entry name" value="CM_II_prokaryot"/>
</dbReference>
<organism evidence="6 7">
    <name type="scientific">Ferrimonas balearica (strain DSM 9799 / CCM 4581 / KCTC 23876 / PAT)</name>
    <dbReference type="NCBI Taxonomy" id="550540"/>
    <lineage>
        <taxon>Bacteria</taxon>
        <taxon>Pseudomonadati</taxon>
        <taxon>Pseudomonadota</taxon>
        <taxon>Gammaproteobacteria</taxon>
        <taxon>Alteromonadales</taxon>
        <taxon>Ferrimonadaceae</taxon>
        <taxon>Ferrimonas</taxon>
    </lineage>
</organism>
<dbReference type="RefSeq" id="WP_013344270.1">
    <property type="nucleotide sequence ID" value="NC_014541.1"/>
</dbReference>
<feature type="domain" description="Chorismate mutase" evidence="3">
    <location>
        <begin position="1"/>
        <end position="92"/>
    </location>
</feature>
<dbReference type="OrthoDB" id="9802281at2"/>
<dbReference type="Pfam" id="PF01817">
    <property type="entry name" value="CM_2"/>
    <property type="match status" value="1"/>
</dbReference>
<dbReference type="InterPro" id="IPR018528">
    <property type="entry name" value="Preph_deHydtase_CS"/>
</dbReference>
<accession>E1SSC4</accession>
<reference evidence="6 7" key="1">
    <citation type="journal article" date="2010" name="Stand. Genomic Sci.">
        <title>Complete genome sequence of Ferrimonas balearica type strain (PAT).</title>
        <authorList>
            <person name="Nolan M."/>
            <person name="Sikorski J."/>
            <person name="Davenport K."/>
            <person name="Lucas S."/>
            <person name="Glavina Del Rio T."/>
            <person name="Tice H."/>
            <person name="Cheng J."/>
            <person name="Goodwin L."/>
            <person name="Pitluck S."/>
            <person name="Liolios K."/>
            <person name="Ivanova N."/>
            <person name="Mavromatis K."/>
            <person name="Ovchinnikova G."/>
            <person name="Pati A."/>
            <person name="Chen A."/>
            <person name="Palaniappan K."/>
            <person name="Land M."/>
            <person name="Hauser L."/>
            <person name="Chang Y."/>
            <person name="Jeffries C."/>
            <person name="Tapia R."/>
            <person name="Brettin T."/>
            <person name="Detter J."/>
            <person name="Han C."/>
            <person name="Yasawong M."/>
            <person name="Rohde M."/>
            <person name="Tindall B."/>
            <person name="Goker M."/>
            <person name="Woyke T."/>
            <person name="Bristow J."/>
            <person name="Eisen J."/>
            <person name="Markowitz V."/>
            <person name="Hugenholtz P."/>
            <person name="Kyrpides N."/>
            <person name="Klenk H."/>
            <person name="Lapidus A."/>
        </authorList>
    </citation>
    <scope>NUCLEOTIDE SEQUENCE [LARGE SCALE GENOMIC DNA]</scope>
    <source>
        <strain evidence="7">DSM 9799 / CCM 4581 / KCTC 23876 / PAT</strain>
    </source>
</reference>
<dbReference type="SUPFAM" id="SSF51569">
    <property type="entry name" value="Aldolase"/>
    <property type="match status" value="1"/>
</dbReference>
<proteinExistence type="predicted"/>
<dbReference type="SUPFAM" id="SSF53850">
    <property type="entry name" value="Periplasmic binding protein-like II"/>
    <property type="match status" value="1"/>
</dbReference>
<dbReference type="UniPathway" id="UPA00121">
    <property type="reaction ID" value="UER00345"/>
</dbReference>
<evidence type="ECO:0000256" key="2">
    <source>
        <dbReference type="ARBA" id="ARBA00022679"/>
    </source>
</evidence>
<dbReference type="NCBIfam" id="NF009239">
    <property type="entry name" value="PRK12595.1"/>
    <property type="match status" value="1"/>
</dbReference>
<evidence type="ECO:0000259" key="5">
    <source>
        <dbReference type="PROSITE" id="PS51671"/>
    </source>
</evidence>
<dbReference type="HOGENOM" id="CLU_027338_0_0_6"/>
<dbReference type="GO" id="GO:0016740">
    <property type="term" value="F:transferase activity"/>
    <property type="evidence" value="ECO:0007669"/>
    <property type="project" value="UniProtKB-KW"/>
</dbReference>
<evidence type="ECO:0000259" key="3">
    <source>
        <dbReference type="PROSITE" id="PS51168"/>
    </source>
</evidence>
<sequence>MSERNPLEPIRKAITELDSELLTLLARRRALSLDVARSKEDAIKPVRDSERESALLTRLVSQGRELGLDGQYISRLFHTIIEDSVLRQQAWFQAQNNPQQAPTTRVAYLGAKGSYSYLAAHHYFGRRDRTLVEMGMESFDAIFQAVEQGQADHGILPLENTSSGSINEVFDRLQHTNLHIVGETTETIAHCLLVQPGTELEQIRTIYAHPQVHTQCSRFLASLSGIHQAYCASSAEAMEKAAADPSGSSAAIGSERGGALYGLTVRDTALANQQRNESRFIVVARKPVTVPPQVPAKTTLIMATGQKPGALVEALLVLRDQGINMTKLESRPIHGNPWEEMFYLDVEANVQSEAMRNALSELTRLTRFIKVLGCYPCETILPTELDSTALANDPRLTEDATLATSAPAVSDGSAALYSREHKFDDTLVRVGKVTLGGDAFVTIAGPAAVESEQQIQTTAHAVREHGGAILSGGCFLDSVGGGFAGLGQSGVDALCLAGQRHGLPVMTEVTQVEQVSAVAAQVDLLQIGEHNMHNTALLSEVGRSQRPVILKRGLMATLEELLAAAEIIMAQGNQQVILCERGIRTFDSASRHTLDLSAVPLLRGMTHLPILIDPSQAAGRRDLILPLAKAAKAVGAHGLLIEVHPSPEQALREQNQQLYVEQYAQLMKSLYC</sequence>
<dbReference type="GO" id="GO:0004664">
    <property type="term" value="F:prephenate dehydratase activity"/>
    <property type="evidence" value="ECO:0007669"/>
    <property type="project" value="InterPro"/>
</dbReference>
<dbReference type="Gene3D" id="1.20.59.10">
    <property type="entry name" value="Chorismate mutase"/>
    <property type="match status" value="1"/>
</dbReference>
<dbReference type="PANTHER" id="PTHR43018:SF1">
    <property type="entry name" value="PROTEIN AROA(G)"/>
    <property type="match status" value="1"/>
</dbReference>
<dbReference type="SMART" id="SM00830">
    <property type="entry name" value="CM_2"/>
    <property type="match status" value="1"/>
</dbReference>